<dbReference type="EMBL" id="JAGSOH010000025">
    <property type="protein sequence ID" value="MBR7826958.1"/>
    <property type="molecule type" value="Genomic_DNA"/>
</dbReference>
<organism evidence="3 4">
    <name type="scientific">Actinospica acidithermotolerans</name>
    <dbReference type="NCBI Taxonomy" id="2828514"/>
    <lineage>
        <taxon>Bacteria</taxon>
        <taxon>Bacillati</taxon>
        <taxon>Actinomycetota</taxon>
        <taxon>Actinomycetes</taxon>
        <taxon>Catenulisporales</taxon>
        <taxon>Actinospicaceae</taxon>
        <taxon>Actinospica</taxon>
    </lineage>
</organism>
<keyword evidence="2" id="KW-0472">Membrane</keyword>
<accession>A0A941EAE3</accession>
<gene>
    <name evidence="3" type="ORF">KDK95_11640</name>
</gene>
<dbReference type="RefSeq" id="WP_212518104.1">
    <property type="nucleotide sequence ID" value="NZ_JAGSOH010000025.1"/>
</dbReference>
<protein>
    <submittedName>
        <fullName evidence="3">Uncharacterized protein</fullName>
    </submittedName>
</protein>
<name>A0A941EAE3_9ACTN</name>
<keyword evidence="2" id="KW-1133">Transmembrane helix</keyword>
<feature type="region of interest" description="Disordered" evidence="1">
    <location>
        <begin position="604"/>
        <end position="640"/>
    </location>
</feature>
<dbReference type="Proteomes" id="UP000676325">
    <property type="component" value="Unassembled WGS sequence"/>
</dbReference>
<evidence type="ECO:0000313" key="4">
    <source>
        <dbReference type="Proteomes" id="UP000676325"/>
    </source>
</evidence>
<feature type="region of interest" description="Disordered" evidence="1">
    <location>
        <begin position="1404"/>
        <end position="1426"/>
    </location>
</feature>
<sequence length="2352" mass="250735">MSSRPTDWSPLGLGGDPTPGDYDSVIAVASYMNAINASAGVIKQGLDAIYGQASQTENFAGQTATALSGLITSDLHNFLENVATSFSEASTAVNTYASILQEQQSVADNALSQAQGLNKTTDAAQIAALANTATGAGSTLSGAASIAGTAVDNAASLVVWPDSFWDRFWEALGWLAIFLMIPAVLFGGVFALIEFGLNFVLFIKAAVDFFHGDISVGQFLLSFLGILAPTTEPLDVIGILRGLLNGLKGIGKATITFLGDGIKSFGNLVELFGGVKLFMYAVPSLALDAAKVGGLFIADGIKAIPAFVVAGGRLVLDGITSIPRVIATELGGAKWLRLFLPVTAHEIDAVGLGGALRLGILERGLGFSADPLLNFRVALQGLKTSAPGLIKLSSIGSDMHLTGAFGGNDLHGIGSVSDIGALGVSSKVPGLTNVATGDFMHVDSGSVLNLGTLHGSTAHGFTPHISINPAELSAPSRSAVTQLNDAVLLKNPTELTNLFNHEAIVINTGNMTIVKFTEGIRPATVPSATANLPELTNIGSGLRNVTPTTGLDSSIGDLLHSAPQQLPARVTPVTAKLAPAVTTSLAHDPQKALDLLDHSTGISGAPSKDLAGNPGLGKGKALDAGTFNPADAGTRGLLDGHATPIPLRPEQQGPAIVQDAWLSYQAAHIDVANAADRVQFYASKVGESSKGMTPAELQAHADLADAVGRLDRAAANMHSLGADPLEWQKWQAGQDQAWLKDNPGLLGGMRGSTVVEYTLRDAHNNIIGTAQLDHATHVGDLIHPDGSSMPVEFQTLGSGGVRIFSPMSPHDWQHFNANGVLHSQNVSLLDHSGEYAGEMEISADGTRATTSIGGARQTWFHQAHPGGDFTLTHVVTGSRDLYNSDFVHIETQLDLTRPDGTALGTIVTDLRTAIPAHAVNGHAGTPVPLPGGGWRIDGPAAGAWTRFDASGRLTHEGFPVRVPGGRAIGDYTLDHAAYTHSITRPDGTIEHFTPAIGPTGALRFTDTTNPDHWLEMDGLGRVTAEGHVDAGPGPARVVTVDYSAGTGTITEAGVTRNVTAAADGGGITFTDVTTGVVDIYDRSFRLMETTTPLHDAAGNALGPSIHADYRNGAQTYGLIGTGPGAPVYAITRHAGGWEQADPLTGEIARYDLNGIHVSQVHALHDPTGVNIGHVDFDFGTMDGTLRDPLGVVTNVHVANAGGTLTVTDAADARIWQQFDNVHNLAAESRPIDGPHTPPNSSVTIYHAAQGAHQANTAVTVENGVDHAWDRFVPGAGGTYRLENPGDAVRFYDANNHLVQEHVPLRNSGTTTALVIHADYHAVPPTYAVHDAGGAIPHLTAVPHGDGFRITSTRPTAAGAYKNFDRFGAVTGERIPVLDRKAAWNGTYYEVDYTIRPGAHPNATWTHVDGAGNPITTPVRGRPGETRPEFNGAGEARLTGSGDLHLMGSGSPVYIRENLGGGASFELFRDASGKRYWHQFNDDGRGFHSGWTDSGVRRFSPEADAVIYRDVSNVGGMVRDFRKAVDGGVIRAVKQPDGSWRWSRFNGAGNETMSGDRAYTLSGEGWKDTIDVGGVRTVAQQQYGKINWSTVAMHYREYGVENIGGAFQPARTYKEISPQAKDTGGLSSTGANHSLEWVRLSEQRPPHWLWKTTDNLPWYDKPFGFVFGRKLGALDFPHGGWLLGDSRFQAFTWTETVNGVETRGLRVVLPDGSSADFSRGGDFIRGTTKLDTGKTLTIEGDKTPAGHPGPGRALGWKLVNSDKTVADSGFRYFSGHDWIDVRDPWAPPGGAPHNAYGAAPQPITRMSAGDGHVIEYFDPNHRPTYDPTTPMPAPNRAFPHIVRNNLGQIIERGDRFHESVGAGGGLVTATGDARKGNWEWHDATGNTGVRISSRNTRWTGSWDDSFTDFHRVGGQWNPVREYRALDKGTSLTAEKDLGSGNWRSSFRDAQGHVLNDAAHPPGIRQFDHGDGNWVGHAPVGLKNAPWRDVRINPDGSITVLRQTFDGRVRIFSDDAGTRWKEYDHGGVFRERRPSPDNPNIFRESNSFQKQWRETTDAGVLIRYRALSGHIWERSPFGRWSIVGREIEFKGAMTEFRGYNRSWREANRREYVVGDGVVGSFKPSAQLITQKALLDFGQDYLFDVAANIIITGAENNWNFSPDDWGKIFVGGLISSGIKAGGSILHETTGLKGVKDGLANVDGGKDFNRNPYNHDKFWDNEWAGRENPPRWRSTAYDFGVTTVGVGMLGSFVSNTVTGAVFGVGSQHVKVSGLEALKVGGLSALGTLTGAGTVSGPRTLVHQLSSGRFFQRGGLSDLTLIFGEKIFEKWVINYELIPALGLKPHETPSEGTTGNA</sequence>
<keyword evidence="4" id="KW-1185">Reference proteome</keyword>
<evidence type="ECO:0000256" key="2">
    <source>
        <dbReference type="SAM" id="Phobius"/>
    </source>
</evidence>
<keyword evidence="2" id="KW-0812">Transmembrane</keyword>
<proteinExistence type="predicted"/>
<evidence type="ECO:0000256" key="1">
    <source>
        <dbReference type="SAM" id="MobiDB-lite"/>
    </source>
</evidence>
<evidence type="ECO:0000313" key="3">
    <source>
        <dbReference type="EMBL" id="MBR7826958.1"/>
    </source>
</evidence>
<reference evidence="3" key="1">
    <citation type="submission" date="2021-04" db="EMBL/GenBank/DDBJ databases">
        <title>Genome based classification of Actinospica acidithermotolerans sp. nov., an actinobacterium isolated from an Indonesian hot spring.</title>
        <authorList>
            <person name="Kusuma A.B."/>
            <person name="Putra K.E."/>
            <person name="Nafisah S."/>
            <person name="Loh J."/>
            <person name="Nouioui I."/>
            <person name="Goodfellow M."/>
        </authorList>
    </citation>
    <scope>NUCLEOTIDE SEQUENCE</scope>
    <source>
        <strain evidence="3">MGRD01-02</strain>
    </source>
</reference>
<feature type="transmembrane region" description="Helical" evidence="2">
    <location>
        <begin position="171"/>
        <end position="193"/>
    </location>
</feature>
<comment type="caution">
    <text evidence="3">The sequence shown here is derived from an EMBL/GenBank/DDBJ whole genome shotgun (WGS) entry which is preliminary data.</text>
</comment>